<accession>A0A655X1B5</accession>
<organism evidence="1 2">
    <name type="scientific">Vibrio cholerae</name>
    <dbReference type="NCBI Taxonomy" id="666"/>
    <lineage>
        <taxon>Bacteria</taxon>
        <taxon>Pseudomonadati</taxon>
        <taxon>Pseudomonadota</taxon>
        <taxon>Gammaproteobacteria</taxon>
        <taxon>Vibrionales</taxon>
        <taxon>Vibrionaceae</taxon>
        <taxon>Vibrio</taxon>
    </lineage>
</organism>
<dbReference type="EMBL" id="CWQY01000002">
    <property type="protein sequence ID" value="CSC02864.1"/>
    <property type="molecule type" value="Genomic_DNA"/>
</dbReference>
<protein>
    <submittedName>
        <fullName evidence="1">Uncharacterized protein</fullName>
    </submittedName>
</protein>
<proteinExistence type="predicted"/>
<dbReference type="Proteomes" id="UP000041770">
    <property type="component" value="Unassembled WGS sequence"/>
</dbReference>
<gene>
    <name evidence="1" type="ORF">ERS013200_00329</name>
</gene>
<evidence type="ECO:0000313" key="2">
    <source>
        <dbReference type="Proteomes" id="UP000041770"/>
    </source>
</evidence>
<evidence type="ECO:0000313" key="1">
    <source>
        <dbReference type="EMBL" id="CSC02864.1"/>
    </source>
</evidence>
<reference evidence="1 2" key="1">
    <citation type="submission" date="2015-07" db="EMBL/GenBank/DDBJ databases">
        <authorList>
            <consortium name="Pathogen Informatics"/>
        </authorList>
    </citation>
    <scope>NUCLEOTIDE SEQUENCE [LARGE SCALE GENOMIC DNA]</scope>
    <source>
        <strain evidence="1 2">A316</strain>
    </source>
</reference>
<dbReference type="AlphaFoldDB" id="A0A655X1B5"/>
<sequence>MALNHRIVAACHFHKMGKMPFNPFVQYRHQWEKIHKFGHHNFEVMEHIALHKIEVFHRMREKHTVW</sequence>
<name>A0A655X1B5_VIBCL</name>